<dbReference type="AlphaFoldDB" id="A0A542BFH3"/>
<name>A0A542BFH3_SERFO</name>
<gene>
    <name evidence="2" type="ORF">FHU10_5273</name>
</gene>
<evidence type="ECO:0000256" key="1">
    <source>
        <dbReference type="SAM" id="Phobius"/>
    </source>
</evidence>
<proteinExistence type="predicted"/>
<reference evidence="2" key="1">
    <citation type="submission" date="2019-06" db="EMBL/GenBank/DDBJ databases">
        <authorList>
            <person name="Deangelis K."/>
            <person name="Huntemann M."/>
            <person name="Clum A."/>
            <person name="Pillay M."/>
            <person name="Palaniappan K."/>
            <person name="Varghese N."/>
            <person name="Mikhailova N."/>
            <person name="Stamatis D."/>
            <person name="Reddy T."/>
            <person name="Daum C."/>
            <person name="Shapiro N."/>
            <person name="Ivanova N."/>
            <person name="Kyrpides N."/>
            <person name="Woyke T."/>
        </authorList>
    </citation>
    <scope>NUCLEOTIDE SEQUENCE [LARGE SCALE GENOMIC DNA]</scope>
    <source>
        <strain evidence="2">128R</strain>
    </source>
</reference>
<evidence type="ECO:0000313" key="2">
    <source>
        <dbReference type="EMBL" id="TVZ61577.1"/>
    </source>
</evidence>
<reference evidence="2" key="2">
    <citation type="submission" date="2019-08" db="EMBL/GenBank/DDBJ databases">
        <title>Investigation of anaerobic lignin degradation for improved lignocellulosic biofuels.</title>
        <authorList>
            <person name="Deangelis K.PhD."/>
        </authorList>
    </citation>
    <scope>NUCLEOTIDE SEQUENCE [LARGE SCALE GENOMIC DNA]</scope>
    <source>
        <strain evidence="2">128R</strain>
    </source>
</reference>
<keyword evidence="1" id="KW-1133">Transmembrane helix</keyword>
<organism evidence="2">
    <name type="scientific">Serratia fonticola</name>
    <dbReference type="NCBI Taxonomy" id="47917"/>
    <lineage>
        <taxon>Bacteria</taxon>
        <taxon>Pseudomonadati</taxon>
        <taxon>Pseudomonadota</taxon>
        <taxon>Gammaproteobacteria</taxon>
        <taxon>Enterobacterales</taxon>
        <taxon>Yersiniaceae</taxon>
        <taxon>Serratia</taxon>
    </lineage>
</organism>
<accession>A0A542BFH3</accession>
<feature type="transmembrane region" description="Helical" evidence="1">
    <location>
        <begin position="20"/>
        <end position="39"/>
    </location>
</feature>
<protein>
    <submittedName>
        <fullName evidence="2">Uncharacterized protein</fullName>
    </submittedName>
</protein>
<comment type="caution">
    <text evidence="2">The sequence shown here is derived from an EMBL/GenBank/DDBJ whole genome shotgun (WGS) entry which is preliminary data.</text>
</comment>
<keyword evidence="1" id="KW-0812">Transmembrane</keyword>
<keyword evidence="1" id="KW-0472">Membrane</keyword>
<dbReference type="EMBL" id="VISQ01000002">
    <property type="protein sequence ID" value="TVZ61577.1"/>
    <property type="molecule type" value="Genomic_DNA"/>
</dbReference>
<sequence length="62" mass="7244">MDTSLRFIHLSTDIFLKDILILFCLLLLLVPLKAMYYLFCAMLSMGNWLTSYGKVSMYLWAT</sequence>